<accession>A0A326U7Y4</accession>
<keyword evidence="1" id="KW-0472">Membrane</keyword>
<sequence>MPNRYEREIEEILRNLEHSDAETGAQRTPAYRSRKRFDSSASKQSRPHFNLRLSKTDWLLLIGILCALIGGGFAYARPHDYADLYTGIFATIATLCIFLVAFSHFLFRPHRPRSYRYGNVTITPLRRGPFDQIRTQWNLLMLKLRYRRKKK</sequence>
<dbReference type="EMBL" id="QKUF01000007">
    <property type="protein sequence ID" value="PZW30489.1"/>
    <property type="molecule type" value="Genomic_DNA"/>
</dbReference>
<proteinExistence type="predicted"/>
<keyword evidence="3" id="KW-1185">Reference proteome</keyword>
<dbReference type="RefSeq" id="WP_111322250.1">
    <property type="nucleotide sequence ID" value="NZ_BIFX01000001.1"/>
</dbReference>
<gene>
    <name evidence="2" type="ORF">EI42_02460</name>
</gene>
<protein>
    <submittedName>
        <fullName evidence="2">Uncharacterized protein</fullName>
    </submittedName>
</protein>
<name>A0A326U7Y4_THEHA</name>
<dbReference type="OrthoDB" id="162168at2"/>
<evidence type="ECO:0000313" key="3">
    <source>
        <dbReference type="Proteomes" id="UP000248806"/>
    </source>
</evidence>
<reference evidence="2 3" key="1">
    <citation type="submission" date="2018-06" db="EMBL/GenBank/DDBJ databases">
        <title>Genomic Encyclopedia of Archaeal and Bacterial Type Strains, Phase II (KMG-II): from individual species to whole genera.</title>
        <authorList>
            <person name="Goeker M."/>
        </authorList>
    </citation>
    <scope>NUCLEOTIDE SEQUENCE [LARGE SCALE GENOMIC DNA]</scope>
    <source>
        <strain evidence="2 3">ATCC BAA-1881</strain>
    </source>
</reference>
<feature type="transmembrane region" description="Helical" evidence="1">
    <location>
        <begin position="88"/>
        <end position="107"/>
    </location>
</feature>
<dbReference type="Proteomes" id="UP000248806">
    <property type="component" value="Unassembled WGS sequence"/>
</dbReference>
<dbReference type="AlphaFoldDB" id="A0A326U7Y4"/>
<keyword evidence="1" id="KW-1133">Transmembrane helix</keyword>
<organism evidence="2 3">
    <name type="scientific">Thermosporothrix hazakensis</name>
    <dbReference type="NCBI Taxonomy" id="644383"/>
    <lineage>
        <taxon>Bacteria</taxon>
        <taxon>Bacillati</taxon>
        <taxon>Chloroflexota</taxon>
        <taxon>Ktedonobacteria</taxon>
        <taxon>Ktedonobacterales</taxon>
        <taxon>Thermosporotrichaceae</taxon>
        <taxon>Thermosporothrix</taxon>
    </lineage>
</organism>
<comment type="caution">
    <text evidence="2">The sequence shown here is derived from an EMBL/GenBank/DDBJ whole genome shotgun (WGS) entry which is preliminary data.</text>
</comment>
<evidence type="ECO:0000256" key="1">
    <source>
        <dbReference type="SAM" id="Phobius"/>
    </source>
</evidence>
<feature type="transmembrane region" description="Helical" evidence="1">
    <location>
        <begin position="58"/>
        <end position="76"/>
    </location>
</feature>
<evidence type="ECO:0000313" key="2">
    <source>
        <dbReference type="EMBL" id="PZW30489.1"/>
    </source>
</evidence>
<keyword evidence="1" id="KW-0812">Transmembrane</keyword>